<protein>
    <submittedName>
        <fullName evidence="1">Uncharacterized protein</fullName>
    </submittedName>
</protein>
<accession>A0A512C4G2</accession>
<evidence type="ECO:0000313" key="1">
    <source>
        <dbReference type="EMBL" id="GEO19102.1"/>
    </source>
</evidence>
<organism evidence="1 2">
    <name type="scientific">Microvirga aerophila</name>
    <dbReference type="NCBI Taxonomy" id="670291"/>
    <lineage>
        <taxon>Bacteria</taxon>
        <taxon>Pseudomonadati</taxon>
        <taxon>Pseudomonadota</taxon>
        <taxon>Alphaproteobacteria</taxon>
        <taxon>Hyphomicrobiales</taxon>
        <taxon>Methylobacteriaceae</taxon>
        <taxon>Microvirga</taxon>
    </lineage>
</organism>
<keyword evidence="2" id="KW-1185">Reference proteome</keyword>
<dbReference type="RefSeq" id="WP_147023349.1">
    <property type="nucleotide sequence ID" value="NZ_BJYU01000323.1"/>
</dbReference>
<proteinExistence type="predicted"/>
<sequence length="93" mass="10587">MLYVQIAVVVVSIFYAVRVDAKSLGYQDCVDGHVDQFRKGELNASKDLQRSLTELKSFPEMQETLKRNYVFGVMLRKKNLDLALKVSKALCTD</sequence>
<dbReference type="EMBL" id="BJYU01000323">
    <property type="protein sequence ID" value="GEO19102.1"/>
    <property type="molecule type" value="Genomic_DNA"/>
</dbReference>
<dbReference type="AlphaFoldDB" id="A0A512C4G2"/>
<reference evidence="1 2" key="1">
    <citation type="submission" date="2019-07" db="EMBL/GenBank/DDBJ databases">
        <title>Whole genome shotgun sequence of Microvirga aerophila NBRC 106136.</title>
        <authorList>
            <person name="Hosoyama A."/>
            <person name="Uohara A."/>
            <person name="Ohji S."/>
            <person name="Ichikawa N."/>
        </authorList>
    </citation>
    <scope>NUCLEOTIDE SEQUENCE [LARGE SCALE GENOMIC DNA]</scope>
    <source>
        <strain evidence="1 2">NBRC 106136</strain>
    </source>
</reference>
<evidence type="ECO:0000313" key="2">
    <source>
        <dbReference type="Proteomes" id="UP000321085"/>
    </source>
</evidence>
<gene>
    <name evidence="1" type="ORF">MAE02_67980</name>
</gene>
<dbReference type="Proteomes" id="UP000321085">
    <property type="component" value="Unassembled WGS sequence"/>
</dbReference>
<comment type="caution">
    <text evidence="1">The sequence shown here is derived from an EMBL/GenBank/DDBJ whole genome shotgun (WGS) entry which is preliminary data.</text>
</comment>
<name>A0A512C4G2_9HYPH</name>